<evidence type="ECO:0000313" key="3">
    <source>
        <dbReference type="Proteomes" id="UP000645555"/>
    </source>
</evidence>
<evidence type="ECO:0000313" key="2">
    <source>
        <dbReference type="EMBL" id="GGX63047.1"/>
    </source>
</evidence>
<dbReference type="GO" id="GO:0016020">
    <property type="term" value="C:membrane"/>
    <property type="evidence" value="ECO:0007669"/>
    <property type="project" value="GOC"/>
</dbReference>
<proteinExistence type="predicted"/>
<dbReference type="InterPro" id="IPR051916">
    <property type="entry name" value="GPI-anchor_lipid_remodeler"/>
</dbReference>
<sequence>MRLATFNVLHGLPEDAEERHDVPAAVVARRLAEAVSALDADVLALQELDRFQSRSGRTDQAAIAARASGARHWRYASAVHGDWPRVTGRAADPGLRVSGPDDARASELPSHGVALVTRLPVRLWRARRLRASSVPFPLKVPGRSGLVLVRDQPRVALAAVLEGKHGPFTVVATHLSFVPGRNAAQLAAVHGWVADLPAPRILLGDFNLTGPVPRWVLAAAARLGGSDRPRGRQQAPWRDLSRLPTYPARRPLVRFDHVLANGVPREAVRGTAAPRSEISDHRPLVVDVAL</sequence>
<dbReference type="Proteomes" id="UP000645555">
    <property type="component" value="Unassembled WGS sequence"/>
</dbReference>
<name>A0A918KIJ8_9ACTN</name>
<comment type="caution">
    <text evidence="2">The sequence shown here is derived from an EMBL/GenBank/DDBJ whole genome shotgun (WGS) entry which is preliminary data.</text>
</comment>
<dbReference type="EMBL" id="BMWD01000010">
    <property type="protein sequence ID" value="GGX63047.1"/>
    <property type="molecule type" value="Genomic_DNA"/>
</dbReference>
<dbReference type="PANTHER" id="PTHR14859:SF15">
    <property type="entry name" value="ENDONUCLEASE_EXONUCLEASE_PHOSPHATASE DOMAIN-CONTAINING PROTEIN"/>
    <property type="match status" value="1"/>
</dbReference>
<dbReference type="InterPro" id="IPR005135">
    <property type="entry name" value="Endo/exonuclease/phosphatase"/>
</dbReference>
<accession>A0A918KIJ8</accession>
<dbReference type="PANTHER" id="PTHR14859">
    <property type="entry name" value="CALCOFLUOR WHITE HYPERSENSITIVE PROTEIN PRECURSOR"/>
    <property type="match status" value="1"/>
</dbReference>
<keyword evidence="2" id="KW-0255">Endonuclease</keyword>
<organism evidence="2 3">
    <name type="scientific">Streptomyces fructofermentans</name>
    <dbReference type="NCBI Taxonomy" id="152141"/>
    <lineage>
        <taxon>Bacteria</taxon>
        <taxon>Bacillati</taxon>
        <taxon>Actinomycetota</taxon>
        <taxon>Actinomycetes</taxon>
        <taxon>Kitasatosporales</taxon>
        <taxon>Streptomycetaceae</taxon>
        <taxon>Streptomyces</taxon>
    </lineage>
</organism>
<feature type="domain" description="Endonuclease/exonuclease/phosphatase" evidence="1">
    <location>
        <begin position="4"/>
        <end position="281"/>
    </location>
</feature>
<dbReference type="InterPro" id="IPR036691">
    <property type="entry name" value="Endo/exonu/phosph_ase_sf"/>
</dbReference>
<reference evidence="2" key="1">
    <citation type="journal article" date="2014" name="Int. J. Syst. Evol. Microbiol.">
        <title>Complete genome sequence of Corynebacterium casei LMG S-19264T (=DSM 44701T), isolated from a smear-ripened cheese.</title>
        <authorList>
            <consortium name="US DOE Joint Genome Institute (JGI-PGF)"/>
            <person name="Walter F."/>
            <person name="Albersmeier A."/>
            <person name="Kalinowski J."/>
            <person name="Ruckert C."/>
        </authorList>
    </citation>
    <scope>NUCLEOTIDE SEQUENCE</scope>
    <source>
        <strain evidence="2">JCM 4956</strain>
    </source>
</reference>
<dbReference type="AlphaFoldDB" id="A0A918KIJ8"/>
<protein>
    <submittedName>
        <fullName evidence="2">Endonuclease/exonuclease/phosphatase</fullName>
    </submittedName>
</protein>
<dbReference type="Gene3D" id="3.60.10.10">
    <property type="entry name" value="Endonuclease/exonuclease/phosphatase"/>
    <property type="match status" value="1"/>
</dbReference>
<dbReference type="GO" id="GO:0006506">
    <property type="term" value="P:GPI anchor biosynthetic process"/>
    <property type="evidence" value="ECO:0007669"/>
    <property type="project" value="TreeGrafter"/>
</dbReference>
<dbReference type="GO" id="GO:0004519">
    <property type="term" value="F:endonuclease activity"/>
    <property type="evidence" value="ECO:0007669"/>
    <property type="project" value="UniProtKB-KW"/>
</dbReference>
<dbReference type="SUPFAM" id="SSF56219">
    <property type="entry name" value="DNase I-like"/>
    <property type="match status" value="1"/>
</dbReference>
<reference evidence="2" key="2">
    <citation type="submission" date="2020-09" db="EMBL/GenBank/DDBJ databases">
        <authorList>
            <person name="Sun Q."/>
            <person name="Ohkuma M."/>
        </authorList>
    </citation>
    <scope>NUCLEOTIDE SEQUENCE</scope>
    <source>
        <strain evidence="2">JCM 4956</strain>
    </source>
</reference>
<keyword evidence="2" id="KW-0540">Nuclease</keyword>
<dbReference type="RefSeq" id="WP_190036291.1">
    <property type="nucleotide sequence ID" value="NZ_BMWD01000010.1"/>
</dbReference>
<evidence type="ECO:0000259" key="1">
    <source>
        <dbReference type="Pfam" id="PF03372"/>
    </source>
</evidence>
<dbReference type="Pfam" id="PF03372">
    <property type="entry name" value="Exo_endo_phos"/>
    <property type="match status" value="1"/>
</dbReference>
<keyword evidence="2" id="KW-0378">Hydrolase</keyword>
<keyword evidence="3" id="KW-1185">Reference proteome</keyword>
<gene>
    <name evidence="2" type="ORF">GCM10010515_33380</name>
</gene>